<evidence type="ECO:0000313" key="2">
    <source>
        <dbReference type="Proteomes" id="UP000824116"/>
    </source>
</evidence>
<dbReference type="EMBL" id="DXAY01000231">
    <property type="protein sequence ID" value="HIZ75520.1"/>
    <property type="molecule type" value="Genomic_DNA"/>
</dbReference>
<keyword evidence="1" id="KW-0378">Hydrolase</keyword>
<reference evidence="1" key="2">
    <citation type="submission" date="2021-04" db="EMBL/GenBank/DDBJ databases">
        <authorList>
            <person name="Gilroy R."/>
        </authorList>
    </citation>
    <scope>NUCLEOTIDE SEQUENCE</scope>
    <source>
        <strain evidence="1">CHK196-3914</strain>
    </source>
</reference>
<dbReference type="SFLD" id="SFLDS00003">
    <property type="entry name" value="Haloacid_Dehalogenase"/>
    <property type="match status" value="1"/>
</dbReference>
<sequence>MIKVIASDMDGTLLGDDHKIAPETLSAVKEACDAGIRFMICTGRNFPGAMNELEGADLTCDYIVGSGAEVRDPQRRVVKTTSISMELCGEIYEAVRKYPISVTFCTDGDDYRIGTEEEVEESIVRQIQMFHLNLCRDELKDTEIYQRMKRTTRNVAGLDELEKAGVPVYKIFLFSADVEMLDQIRRELEQNSGIAVASSFETNLEITDVKAQKGPVLKEYIESLGYTMDEVMALGDSLNDYSMLSMDFGATVAMANAVPEIRRAAKYITKSNVEFGVAYAIHELLKHQGKGNGV</sequence>
<dbReference type="InterPro" id="IPR006379">
    <property type="entry name" value="HAD-SF_hydro_IIB"/>
</dbReference>
<dbReference type="InterPro" id="IPR023214">
    <property type="entry name" value="HAD_sf"/>
</dbReference>
<dbReference type="Proteomes" id="UP000824116">
    <property type="component" value="Unassembled WGS sequence"/>
</dbReference>
<dbReference type="NCBIfam" id="TIGR01484">
    <property type="entry name" value="HAD-SF-IIB"/>
    <property type="match status" value="1"/>
</dbReference>
<evidence type="ECO:0000313" key="1">
    <source>
        <dbReference type="EMBL" id="HIZ75520.1"/>
    </source>
</evidence>
<dbReference type="Pfam" id="PF08282">
    <property type="entry name" value="Hydrolase_3"/>
    <property type="match status" value="1"/>
</dbReference>
<dbReference type="GO" id="GO:0016791">
    <property type="term" value="F:phosphatase activity"/>
    <property type="evidence" value="ECO:0007669"/>
    <property type="project" value="TreeGrafter"/>
</dbReference>
<dbReference type="GO" id="GO:0000287">
    <property type="term" value="F:magnesium ion binding"/>
    <property type="evidence" value="ECO:0007669"/>
    <property type="project" value="TreeGrafter"/>
</dbReference>
<proteinExistence type="predicted"/>
<gene>
    <name evidence="1" type="ORF">H9723_09845</name>
</gene>
<dbReference type="CDD" id="cd07516">
    <property type="entry name" value="HAD_Pase"/>
    <property type="match status" value="1"/>
</dbReference>
<dbReference type="SFLD" id="SFLDG01140">
    <property type="entry name" value="C2.B:_Phosphomannomutase_and_P"/>
    <property type="match status" value="1"/>
</dbReference>
<dbReference type="SUPFAM" id="SSF56784">
    <property type="entry name" value="HAD-like"/>
    <property type="match status" value="1"/>
</dbReference>
<dbReference type="NCBIfam" id="TIGR00099">
    <property type="entry name" value="Cof-subfamily"/>
    <property type="match status" value="1"/>
</dbReference>
<protein>
    <submittedName>
        <fullName evidence="1">Cof-type HAD-IIB family hydrolase</fullName>
    </submittedName>
</protein>
<dbReference type="GO" id="GO:0005829">
    <property type="term" value="C:cytosol"/>
    <property type="evidence" value="ECO:0007669"/>
    <property type="project" value="TreeGrafter"/>
</dbReference>
<accession>A0A9D2GB20</accession>
<organism evidence="1 2">
    <name type="scientific">Candidatus Mediterraneibacter stercoravium</name>
    <dbReference type="NCBI Taxonomy" id="2838685"/>
    <lineage>
        <taxon>Bacteria</taxon>
        <taxon>Bacillati</taxon>
        <taxon>Bacillota</taxon>
        <taxon>Clostridia</taxon>
        <taxon>Lachnospirales</taxon>
        <taxon>Lachnospiraceae</taxon>
        <taxon>Mediterraneibacter</taxon>
    </lineage>
</organism>
<dbReference type="Gene3D" id="3.30.1240.10">
    <property type="match status" value="1"/>
</dbReference>
<dbReference type="PANTHER" id="PTHR10000:SF55">
    <property type="entry name" value="5-AMINO-6-(5-PHOSPHO-D-RIBITYLAMINO)URACIL PHOSPHATASE YCSE"/>
    <property type="match status" value="1"/>
</dbReference>
<dbReference type="InterPro" id="IPR036412">
    <property type="entry name" value="HAD-like_sf"/>
</dbReference>
<name>A0A9D2GB20_9FIRM</name>
<reference evidence="1" key="1">
    <citation type="journal article" date="2021" name="PeerJ">
        <title>Extensive microbial diversity within the chicken gut microbiome revealed by metagenomics and culture.</title>
        <authorList>
            <person name="Gilroy R."/>
            <person name="Ravi A."/>
            <person name="Getino M."/>
            <person name="Pursley I."/>
            <person name="Horton D.L."/>
            <person name="Alikhan N.F."/>
            <person name="Baker D."/>
            <person name="Gharbi K."/>
            <person name="Hall N."/>
            <person name="Watson M."/>
            <person name="Adriaenssens E.M."/>
            <person name="Foster-Nyarko E."/>
            <person name="Jarju S."/>
            <person name="Secka A."/>
            <person name="Antonio M."/>
            <person name="Oren A."/>
            <person name="Chaudhuri R.R."/>
            <person name="La Ragione R."/>
            <person name="Hildebrand F."/>
            <person name="Pallen M.J."/>
        </authorList>
    </citation>
    <scope>NUCLEOTIDE SEQUENCE</scope>
    <source>
        <strain evidence="1">CHK196-3914</strain>
    </source>
</reference>
<dbReference type="Gene3D" id="3.40.50.1000">
    <property type="entry name" value="HAD superfamily/HAD-like"/>
    <property type="match status" value="1"/>
</dbReference>
<dbReference type="PANTHER" id="PTHR10000">
    <property type="entry name" value="PHOSPHOSERINE PHOSPHATASE"/>
    <property type="match status" value="1"/>
</dbReference>
<dbReference type="AlphaFoldDB" id="A0A9D2GB20"/>
<dbReference type="InterPro" id="IPR000150">
    <property type="entry name" value="Cof"/>
</dbReference>
<comment type="caution">
    <text evidence="1">The sequence shown here is derived from an EMBL/GenBank/DDBJ whole genome shotgun (WGS) entry which is preliminary data.</text>
</comment>